<gene>
    <name evidence="3" type="ORF">F4827_003833</name>
</gene>
<feature type="domain" description="Actin-like protein N-terminal" evidence="1">
    <location>
        <begin position="7"/>
        <end position="159"/>
    </location>
</feature>
<dbReference type="SUPFAM" id="SSF53067">
    <property type="entry name" value="Actin-like ATPase domain"/>
    <property type="match status" value="2"/>
</dbReference>
<sequence length="348" mass="38268">MRLPVFAIDVGYGSTKYTYRDGHGTVMTGIFPSLTPLAPIMMGGPELNQRPFHMHKTVVITVDRIEYEVGPDVPITAAYGWTGSALCDDYAVTANYRALLFGAFYFTGVTHVERLVLGLPVHLMKMYSPLLKQRLLGETHFGAGCVTIDEVIVVPQPLGTLVLTANNRHNDFRHDEAHLVVDVGYFTTSWISANGLTIDDSRSGGMRSGTWDICKRIADHISRAENEIVNDIERIDKVLREKETYLFYGKDIDLVPFLELTTPIAANAAWHLQSHLGSSPSVSSIILSGGGVPLYAKAIQQAFPDMHLKSVPSPSLANVSGYLIIGEAQDAREWGFPTQDIRGTSIFS</sequence>
<accession>A0A7W9WUM7</accession>
<dbReference type="InterPro" id="IPR022389">
    <property type="entry name" value="PRTRC_protein-D"/>
</dbReference>
<dbReference type="RefSeq" id="WP_183725802.1">
    <property type="nucleotide sequence ID" value="NZ_JACHBW010000010.1"/>
</dbReference>
<evidence type="ECO:0000259" key="1">
    <source>
        <dbReference type="Pfam" id="PF17989"/>
    </source>
</evidence>
<dbReference type="InterPro" id="IPR049067">
    <property type="entry name" value="MreB-like_C"/>
</dbReference>
<evidence type="ECO:0000313" key="3">
    <source>
        <dbReference type="EMBL" id="MBB6103978.1"/>
    </source>
</evidence>
<keyword evidence="4" id="KW-1185">Reference proteome</keyword>
<dbReference type="EMBL" id="JACHBW010000010">
    <property type="protein sequence ID" value="MBB6103978.1"/>
    <property type="molecule type" value="Genomic_DNA"/>
</dbReference>
<dbReference type="Pfam" id="PF21522">
    <property type="entry name" value="MreB-like_C"/>
    <property type="match status" value="1"/>
</dbReference>
<feature type="domain" description="Actin homologue MreB-like C-terminal" evidence="2">
    <location>
        <begin position="180"/>
        <end position="298"/>
    </location>
</feature>
<dbReference type="AlphaFoldDB" id="A0A7W9WUM7"/>
<dbReference type="InterPro" id="IPR043129">
    <property type="entry name" value="ATPase_NBD"/>
</dbReference>
<proteinExistence type="predicted"/>
<protein>
    <submittedName>
        <fullName evidence="3">Plasmid segregation protein ParM</fullName>
    </submittedName>
</protein>
<dbReference type="Pfam" id="PF17989">
    <property type="entry name" value="ALP_N"/>
    <property type="match status" value="1"/>
</dbReference>
<dbReference type="InterPro" id="IPR040607">
    <property type="entry name" value="ALP_N"/>
</dbReference>
<reference evidence="3 4" key="1">
    <citation type="submission" date="2020-08" db="EMBL/GenBank/DDBJ databases">
        <title>Above-ground endophytic microbial communities from plants in different locations in the United States.</title>
        <authorList>
            <person name="Frank C."/>
        </authorList>
    </citation>
    <scope>NUCLEOTIDE SEQUENCE [LARGE SCALE GENOMIC DNA]</scope>
    <source>
        <strain evidence="3 4">WP4_2_2</strain>
    </source>
</reference>
<dbReference type="Gene3D" id="3.30.420.40">
    <property type="match status" value="2"/>
</dbReference>
<dbReference type="Proteomes" id="UP000571554">
    <property type="component" value="Unassembled WGS sequence"/>
</dbReference>
<evidence type="ECO:0000259" key="2">
    <source>
        <dbReference type="Pfam" id="PF21522"/>
    </source>
</evidence>
<name>A0A7W9WUM7_9BURK</name>
<organism evidence="3 4">
    <name type="scientific">Paraburkholderia bannensis</name>
    <dbReference type="NCBI Taxonomy" id="765414"/>
    <lineage>
        <taxon>Bacteria</taxon>
        <taxon>Pseudomonadati</taxon>
        <taxon>Pseudomonadota</taxon>
        <taxon>Betaproteobacteria</taxon>
        <taxon>Burkholderiales</taxon>
        <taxon>Burkholderiaceae</taxon>
        <taxon>Paraburkholderia</taxon>
    </lineage>
</organism>
<evidence type="ECO:0000313" key="4">
    <source>
        <dbReference type="Proteomes" id="UP000571554"/>
    </source>
</evidence>
<dbReference type="NCBIfam" id="TIGR03739">
    <property type="entry name" value="PRTRC_D"/>
    <property type="match status" value="1"/>
</dbReference>
<comment type="caution">
    <text evidence="3">The sequence shown here is derived from an EMBL/GenBank/DDBJ whole genome shotgun (WGS) entry which is preliminary data.</text>
</comment>